<organism evidence="2 3">
    <name type="scientific">Candidatus Veblenbacteria bacterium RIFOXYC1_FULL_42_9</name>
    <dbReference type="NCBI Taxonomy" id="1802427"/>
    <lineage>
        <taxon>Bacteria</taxon>
        <taxon>Candidatus Vebleniibacteriota</taxon>
    </lineage>
</organism>
<evidence type="ECO:0008006" key="4">
    <source>
        <dbReference type="Google" id="ProtNLM"/>
    </source>
</evidence>
<accession>A0A1G2Q5Z7</accession>
<keyword evidence="1" id="KW-0812">Transmembrane</keyword>
<keyword evidence="1" id="KW-0472">Membrane</keyword>
<evidence type="ECO:0000313" key="2">
    <source>
        <dbReference type="EMBL" id="OHA55958.1"/>
    </source>
</evidence>
<evidence type="ECO:0000256" key="1">
    <source>
        <dbReference type="SAM" id="Phobius"/>
    </source>
</evidence>
<feature type="transmembrane region" description="Helical" evidence="1">
    <location>
        <begin position="48"/>
        <end position="69"/>
    </location>
</feature>
<evidence type="ECO:0000313" key="3">
    <source>
        <dbReference type="Proteomes" id="UP000178199"/>
    </source>
</evidence>
<sequence>MVSLTYPKPVRRSVRRRDFAPTNHRAPVVTRRLSQAYHRPSVPPWRKWLNLSIFIFCVGFLLAIVYSPLFTIKNVVINNVGFKPTEERLKEIVAGVMSTRLWLVFPQSNLILFNPGHAREVLATEFYIEDVKFVRHWPNVLKIDLANNVIVAILKTDQGDFLLDRRGVLVQQLSSATDNDRSLPLLLEKDSPVRNLGDQTIKPELVTFIDDLYDNWRQLLPELLPQYILLDPTALPTLQLNMPEGWYVNVTGESDAKPQIASLKRLLEERIKDDRAKLQYIDVRFGNRLYFKLK</sequence>
<keyword evidence="1" id="KW-1133">Transmembrane helix</keyword>
<proteinExistence type="predicted"/>
<reference evidence="2 3" key="1">
    <citation type="journal article" date="2016" name="Nat. Commun.">
        <title>Thousands of microbial genomes shed light on interconnected biogeochemical processes in an aquifer system.</title>
        <authorList>
            <person name="Anantharaman K."/>
            <person name="Brown C.T."/>
            <person name="Hug L.A."/>
            <person name="Sharon I."/>
            <person name="Castelle C.J."/>
            <person name="Probst A.J."/>
            <person name="Thomas B.C."/>
            <person name="Singh A."/>
            <person name="Wilkins M.J."/>
            <person name="Karaoz U."/>
            <person name="Brodie E.L."/>
            <person name="Williams K.H."/>
            <person name="Hubbard S.S."/>
            <person name="Banfield J.F."/>
        </authorList>
    </citation>
    <scope>NUCLEOTIDE SEQUENCE [LARGE SCALE GENOMIC DNA]</scope>
</reference>
<dbReference type="AlphaFoldDB" id="A0A1G2Q5Z7"/>
<protein>
    <recommendedName>
        <fullName evidence="4">POTRA domain-containing protein</fullName>
    </recommendedName>
</protein>
<gene>
    <name evidence="2" type="ORF">A2429_00950</name>
</gene>
<name>A0A1G2Q5Z7_9BACT</name>
<comment type="caution">
    <text evidence="2">The sequence shown here is derived from an EMBL/GenBank/DDBJ whole genome shotgun (WGS) entry which is preliminary data.</text>
</comment>
<dbReference type="EMBL" id="MHTD01000017">
    <property type="protein sequence ID" value="OHA55958.1"/>
    <property type="molecule type" value="Genomic_DNA"/>
</dbReference>
<dbReference type="Proteomes" id="UP000178199">
    <property type="component" value="Unassembled WGS sequence"/>
</dbReference>